<dbReference type="SUPFAM" id="SSF143120">
    <property type="entry name" value="YefM-like"/>
    <property type="match status" value="1"/>
</dbReference>
<keyword evidence="3" id="KW-1185">Reference proteome</keyword>
<dbReference type="RefSeq" id="WP_005428773.1">
    <property type="nucleotide sequence ID" value="NZ_KE150480.1"/>
</dbReference>
<dbReference type="NCBIfam" id="TIGR01552">
    <property type="entry name" value="phd_fam"/>
    <property type="match status" value="1"/>
</dbReference>
<evidence type="ECO:0000313" key="3">
    <source>
        <dbReference type="Proteomes" id="UP000014400"/>
    </source>
</evidence>
<comment type="caution">
    <text evidence="2">The sequence shown here is derived from an EMBL/GenBank/DDBJ whole genome shotgun (WGS) entry which is preliminary data.</text>
</comment>
<protein>
    <submittedName>
        <fullName evidence="2">Prevent-host-death family protein</fullName>
    </submittedName>
</protein>
<evidence type="ECO:0000313" key="2">
    <source>
        <dbReference type="EMBL" id="EPD99036.1"/>
    </source>
</evidence>
<dbReference type="HOGENOM" id="CLU_166832_1_0_4"/>
<dbReference type="STRING" id="1203554.HMPREF1476_01307"/>
<comment type="similarity">
    <text evidence="1">Belongs to the phD/YefM antitoxin family.</text>
</comment>
<proteinExistence type="inferred from homology"/>
<dbReference type="EMBL" id="ATCF01000018">
    <property type="protein sequence ID" value="EPD99036.1"/>
    <property type="molecule type" value="Genomic_DNA"/>
</dbReference>
<gene>
    <name evidence="2" type="ORF">HMPREF1476_01307</name>
</gene>
<dbReference type="Proteomes" id="UP000014400">
    <property type="component" value="Unassembled WGS sequence"/>
</dbReference>
<sequence>MEFQVTSREFNRNSAKIREESLHKPVIITVRGEPTNVLLSYKEYVRVFKSSDNRKTATELFAHKKAAYCDLESELVRNKELVKAPEFD</sequence>
<organism evidence="2 3">
    <name type="scientific">Sutterella wadsworthensis HGA0223</name>
    <dbReference type="NCBI Taxonomy" id="1203554"/>
    <lineage>
        <taxon>Bacteria</taxon>
        <taxon>Pseudomonadati</taxon>
        <taxon>Pseudomonadota</taxon>
        <taxon>Betaproteobacteria</taxon>
        <taxon>Burkholderiales</taxon>
        <taxon>Sutterellaceae</taxon>
        <taxon>Sutterella</taxon>
    </lineage>
</organism>
<dbReference type="eggNOG" id="ENOG5031GUB">
    <property type="taxonomic scope" value="Bacteria"/>
</dbReference>
<dbReference type="GeneID" id="64060902"/>
<dbReference type="InterPro" id="IPR036165">
    <property type="entry name" value="YefM-like_sf"/>
</dbReference>
<dbReference type="AlphaFoldDB" id="S3BF19"/>
<name>S3BF19_9BURK</name>
<dbReference type="PATRIC" id="fig|1203554.3.peg.1367"/>
<accession>S3BF19</accession>
<evidence type="ECO:0000256" key="1">
    <source>
        <dbReference type="ARBA" id="ARBA00009981"/>
    </source>
</evidence>
<reference evidence="2 3" key="1">
    <citation type="submission" date="2013-04" db="EMBL/GenBank/DDBJ databases">
        <title>The Genome Sequence of Sutterella wadsworthensis HGA0223.</title>
        <authorList>
            <consortium name="The Broad Institute Genomics Platform"/>
            <person name="Earl A."/>
            <person name="Ward D."/>
            <person name="Feldgarden M."/>
            <person name="Gevers D."/>
            <person name="Schmidt T.M."/>
            <person name="Dover J."/>
            <person name="Dai D."/>
            <person name="Walker B."/>
            <person name="Young S."/>
            <person name="Zeng Q."/>
            <person name="Gargeya S."/>
            <person name="Fitzgerald M."/>
            <person name="Haas B."/>
            <person name="Abouelleil A."/>
            <person name="Allen A.W."/>
            <person name="Alvarado L."/>
            <person name="Arachchi H.M."/>
            <person name="Berlin A.M."/>
            <person name="Chapman S.B."/>
            <person name="Gainer-Dewar J."/>
            <person name="Goldberg J."/>
            <person name="Griggs A."/>
            <person name="Gujja S."/>
            <person name="Hansen M."/>
            <person name="Howarth C."/>
            <person name="Imamovic A."/>
            <person name="Ireland A."/>
            <person name="Larimer J."/>
            <person name="McCowan C."/>
            <person name="Murphy C."/>
            <person name="Pearson M."/>
            <person name="Poon T.W."/>
            <person name="Priest M."/>
            <person name="Roberts A."/>
            <person name="Saif S."/>
            <person name="Shea T."/>
            <person name="Sisk P."/>
            <person name="Sykes S."/>
            <person name="Wortman J."/>
            <person name="Nusbaum C."/>
            <person name="Birren B."/>
        </authorList>
    </citation>
    <scope>NUCLEOTIDE SEQUENCE [LARGE SCALE GENOMIC DNA]</scope>
    <source>
        <strain evidence="2 3">HGA0223</strain>
    </source>
</reference>